<reference evidence="2 4" key="1">
    <citation type="journal article" date="2014" name="BMC Genomics">
        <title>Genome sequence of Anopheles sinensis provides insight into genetics basis of mosquito competence for malaria parasites.</title>
        <authorList>
            <person name="Zhou D."/>
            <person name="Zhang D."/>
            <person name="Ding G."/>
            <person name="Shi L."/>
            <person name="Hou Q."/>
            <person name="Ye Y."/>
            <person name="Xu Y."/>
            <person name="Zhou H."/>
            <person name="Xiong C."/>
            <person name="Li S."/>
            <person name="Yu J."/>
            <person name="Hong S."/>
            <person name="Yu X."/>
            <person name="Zou P."/>
            <person name="Chen C."/>
            <person name="Chang X."/>
            <person name="Wang W."/>
            <person name="Lv Y."/>
            <person name="Sun Y."/>
            <person name="Ma L."/>
            <person name="Shen B."/>
            <person name="Zhu C."/>
        </authorList>
    </citation>
    <scope>NUCLEOTIDE SEQUENCE [LARGE SCALE GENOMIC DNA]</scope>
</reference>
<accession>A0A084VYW8</accession>
<keyword evidence="4" id="KW-1185">Reference proteome</keyword>
<dbReference type="EMBL" id="ATLV01018517">
    <property type="status" value="NOT_ANNOTATED_CDS"/>
    <property type="molecule type" value="Genomic_DNA"/>
</dbReference>
<dbReference type="EMBL" id="KE525236">
    <property type="protein sequence ID" value="KFB43162.1"/>
    <property type="molecule type" value="Genomic_DNA"/>
</dbReference>
<dbReference type="VEuPathDB" id="VectorBase:ASIC010935"/>
<proteinExistence type="predicted"/>
<evidence type="ECO:0000313" key="2">
    <source>
        <dbReference type="EMBL" id="KFB43162.1"/>
    </source>
</evidence>
<protein>
    <submittedName>
        <fullName evidence="2 3">Glycosidase</fullName>
    </submittedName>
</protein>
<evidence type="ECO:0000313" key="4">
    <source>
        <dbReference type="Proteomes" id="UP000030765"/>
    </source>
</evidence>
<name>A0A084VYW8_ANOSI</name>
<dbReference type="Proteomes" id="UP000030765">
    <property type="component" value="Unassembled WGS sequence"/>
</dbReference>
<dbReference type="GO" id="GO:0016798">
    <property type="term" value="F:hydrolase activity, acting on glycosyl bonds"/>
    <property type="evidence" value="ECO:0007669"/>
    <property type="project" value="UniProtKB-KW"/>
</dbReference>
<reference evidence="3" key="2">
    <citation type="submission" date="2020-05" db="UniProtKB">
        <authorList>
            <consortium name="EnsemblMetazoa"/>
        </authorList>
    </citation>
    <scope>IDENTIFICATION</scope>
</reference>
<sequence length="119" mass="13889">MKLRNSRQQKATKIELQKATQRRTNKEKLIDGKSKKQHGSKLNRQTIADGENSVGAAKIVHRLQKLWRNVSNKHAKSSYTVARSWMETERKQRSCTKEYFDEVQQSLAETEEMLSIRKS</sequence>
<dbReference type="AlphaFoldDB" id="A0A084VYW8"/>
<feature type="compositionally biased region" description="Basic and acidic residues" evidence="1">
    <location>
        <begin position="24"/>
        <end position="34"/>
    </location>
</feature>
<keyword evidence="2" id="KW-0378">Hydrolase</keyword>
<evidence type="ECO:0000256" key="1">
    <source>
        <dbReference type="SAM" id="MobiDB-lite"/>
    </source>
</evidence>
<dbReference type="EnsemblMetazoa" id="ASIC010935-RA">
    <property type="protein sequence ID" value="ASIC010935-PA"/>
    <property type="gene ID" value="ASIC010935"/>
</dbReference>
<organism evidence="2">
    <name type="scientific">Anopheles sinensis</name>
    <name type="common">Mosquito</name>
    <dbReference type="NCBI Taxonomy" id="74873"/>
    <lineage>
        <taxon>Eukaryota</taxon>
        <taxon>Metazoa</taxon>
        <taxon>Ecdysozoa</taxon>
        <taxon>Arthropoda</taxon>
        <taxon>Hexapoda</taxon>
        <taxon>Insecta</taxon>
        <taxon>Pterygota</taxon>
        <taxon>Neoptera</taxon>
        <taxon>Endopterygota</taxon>
        <taxon>Diptera</taxon>
        <taxon>Nematocera</taxon>
        <taxon>Culicoidea</taxon>
        <taxon>Culicidae</taxon>
        <taxon>Anophelinae</taxon>
        <taxon>Anopheles</taxon>
    </lineage>
</organism>
<gene>
    <name evidence="2" type="ORF">ZHAS_00010935</name>
</gene>
<keyword evidence="2" id="KW-0326">Glycosidase</keyword>
<evidence type="ECO:0000313" key="3">
    <source>
        <dbReference type="EnsemblMetazoa" id="ASIC010935-PA"/>
    </source>
</evidence>
<feature type="region of interest" description="Disordered" evidence="1">
    <location>
        <begin position="1"/>
        <end position="49"/>
    </location>
</feature>